<evidence type="ECO:0000313" key="2">
    <source>
        <dbReference type="Proteomes" id="UP000309566"/>
    </source>
</evidence>
<organism evidence="1 2">
    <name type="scientific">Bacteroides caecimuris</name>
    <dbReference type="NCBI Taxonomy" id="1796613"/>
    <lineage>
        <taxon>Bacteria</taxon>
        <taxon>Pseudomonadati</taxon>
        <taxon>Bacteroidota</taxon>
        <taxon>Bacteroidia</taxon>
        <taxon>Bacteroidales</taxon>
        <taxon>Bacteroidaceae</taxon>
        <taxon>Bacteroides</taxon>
    </lineage>
</organism>
<comment type="caution">
    <text evidence="1">The sequence shown here is derived from an EMBL/GenBank/DDBJ whole genome shotgun (WGS) entry which is preliminary data.</text>
</comment>
<accession>A0A4S2DG12</accession>
<reference evidence="1 2" key="1">
    <citation type="submission" date="2019-04" db="EMBL/GenBank/DDBJ databases">
        <title>Microbes associate with the intestines of laboratory mice.</title>
        <authorList>
            <person name="Navarre W."/>
            <person name="Wong E."/>
            <person name="Huang K."/>
            <person name="Tropini C."/>
            <person name="Ng K."/>
            <person name="Yu B."/>
        </authorList>
    </citation>
    <scope>NUCLEOTIDE SEQUENCE [LARGE SCALE GENOMIC DNA]</scope>
    <source>
        <strain evidence="1 2">NM63_1-25</strain>
    </source>
</reference>
<proteinExistence type="predicted"/>
<protein>
    <submittedName>
        <fullName evidence="1">Uncharacterized protein</fullName>
    </submittedName>
</protein>
<dbReference type="Proteomes" id="UP000309566">
    <property type="component" value="Unassembled WGS sequence"/>
</dbReference>
<evidence type="ECO:0000313" key="1">
    <source>
        <dbReference type="EMBL" id="TGY40432.1"/>
    </source>
</evidence>
<gene>
    <name evidence="1" type="ORF">E5353_02720</name>
</gene>
<name>A0A4S2DG12_9BACE</name>
<dbReference type="AlphaFoldDB" id="A0A4S2DG12"/>
<sequence length="67" mass="8122">MYVLFPVPWHKDKLKIKKRITKQRVHHRLRRLTQIGFDIHSINSQTVWVDRVICGELISRKRKMQSA</sequence>
<dbReference type="EMBL" id="SRYX01000006">
    <property type="protein sequence ID" value="TGY40432.1"/>
    <property type="molecule type" value="Genomic_DNA"/>
</dbReference>